<gene>
    <name evidence="2" type="ORF">LCGC14_2779500</name>
</gene>
<sequence>MKNMQVLVFISLFLVPVGCNQNKAVDTSGVDEIARDFLRGISDDQAQRVYEAYFSSELRSEKPLKQWIETAKAYQTRLGAFTSLQRTTGRAKRIDDRGEGQVEYSVQWEKAKGSLILNITEEGDWKIRSFEIRSPLFQKAVREDGLKPGTRTKSASQPQGTPKTMPVSL</sequence>
<protein>
    <recommendedName>
        <fullName evidence="3">DUF4878 domain-containing protein</fullName>
    </recommendedName>
</protein>
<evidence type="ECO:0008006" key="3">
    <source>
        <dbReference type="Google" id="ProtNLM"/>
    </source>
</evidence>
<evidence type="ECO:0000256" key="1">
    <source>
        <dbReference type="SAM" id="MobiDB-lite"/>
    </source>
</evidence>
<feature type="region of interest" description="Disordered" evidence="1">
    <location>
        <begin position="141"/>
        <end position="169"/>
    </location>
</feature>
<name>A0A0F8ZFR1_9ZZZZ</name>
<dbReference type="EMBL" id="LAZR01051594">
    <property type="protein sequence ID" value="KKK84820.1"/>
    <property type="molecule type" value="Genomic_DNA"/>
</dbReference>
<reference evidence="2" key="1">
    <citation type="journal article" date="2015" name="Nature">
        <title>Complex archaea that bridge the gap between prokaryotes and eukaryotes.</title>
        <authorList>
            <person name="Spang A."/>
            <person name="Saw J.H."/>
            <person name="Jorgensen S.L."/>
            <person name="Zaremba-Niedzwiedzka K."/>
            <person name="Martijn J."/>
            <person name="Lind A.E."/>
            <person name="van Eijk R."/>
            <person name="Schleper C."/>
            <person name="Guy L."/>
            <person name="Ettema T.J."/>
        </authorList>
    </citation>
    <scope>NUCLEOTIDE SEQUENCE</scope>
</reference>
<dbReference type="AlphaFoldDB" id="A0A0F8ZFR1"/>
<feature type="compositionally biased region" description="Polar residues" evidence="1">
    <location>
        <begin position="151"/>
        <end position="162"/>
    </location>
</feature>
<accession>A0A0F8ZFR1</accession>
<comment type="caution">
    <text evidence="2">The sequence shown here is derived from an EMBL/GenBank/DDBJ whole genome shotgun (WGS) entry which is preliminary data.</text>
</comment>
<proteinExistence type="predicted"/>
<organism evidence="2">
    <name type="scientific">marine sediment metagenome</name>
    <dbReference type="NCBI Taxonomy" id="412755"/>
    <lineage>
        <taxon>unclassified sequences</taxon>
        <taxon>metagenomes</taxon>
        <taxon>ecological metagenomes</taxon>
    </lineage>
</organism>
<evidence type="ECO:0000313" key="2">
    <source>
        <dbReference type="EMBL" id="KKK84820.1"/>
    </source>
</evidence>